<gene>
    <name evidence="1" type="ORF">GLOINDRAFT_345216</name>
</gene>
<dbReference type="AlphaFoldDB" id="U9UBV8"/>
<reference evidence="1" key="1">
    <citation type="submission" date="2013-07" db="EMBL/GenBank/DDBJ databases">
        <title>The genome of an arbuscular mycorrhizal fungus provides insights into the evolution of the oldest plant symbiosis.</title>
        <authorList>
            <consortium name="DOE Joint Genome Institute"/>
            <person name="Tisserant E."/>
            <person name="Malbreil M."/>
            <person name="Kuo A."/>
            <person name="Kohler A."/>
            <person name="Symeonidi A."/>
            <person name="Balestrini R."/>
            <person name="Charron P."/>
            <person name="Duensing N."/>
            <person name="Frei-dit-Frey N."/>
            <person name="Gianinazzi-Pearson V."/>
            <person name="Gilbert B."/>
            <person name="Handa Y."/>
            <person name="Hijri M."/>
            <person name="Kaul R."/>
            <person name="Kawaguchi M."/>
            <person name="Krajinski F."/>
            <person name="Lammers P."/>
            <person name="Lapierre D."/>
            <person name="Masclaux F.G."/>
            <person name="Murat C."/>
            <person name="Morin E."/>
            <person name="Ndikumana S."/>
            <person name="Pagni M."/>
            <person name="Petitpierre D."/>
            <person name="Requena N."/>
            <person name="Rosikiewicz P."/>
            <person name="Riley R."/>
            <person name="Saito K."/>
            <person name="San Clemente H."/>
            <person name="Shapiro H."/>
            <person name="van Tuinen D."/>
            <person name="Becard G."/>
            <person name="Bonfante P."/>
            <person name="Paszkowski U."/>
            <person name="Shachar-Hill Y."/>
            <person name="Young J.P."/>
            <person name="Sanders I.R."/>
            <person name="Henrissat B."/>
            <person name="Rensing S.A."/>
            <person name="Grigoriev I.V."/>
            <person name="Corradi N."/>
            <person name="Roux C."/>
            <person name="Martin F."/>
        </authorList>
    </citation>
    <scope>NUCLEOTIDE SEQUENCE</scope>
    <source>
        <strain evidence="1">DAOM 197198</strain>
    </source>
</reference>
<accession>U9UBV8</accession>
<evidence type="ECO:0000313" key="1">
    <source>
        <dbReference type="EMBL" id="ESA17162.1"/>
    </source>
</evidence>
<name>U9UBV8_RHIID</name>
<protein>
    <submittedName>
        <fullName evidence="1">Uncharacterized protein</fullName>
    </submittedName>
</protein>
<proteinExistence type="predicted"/>
<sequence>MNELIIFKYYWKEINIYYPKNTDILFNLLFKFITLDLLYKINLLTFRATNLL</sequence>
<organism evidence="1">
    <name type="scientific">Rhizophagus irregularis (strain DAOM 181602 / DAOM 197198 / MUCL 43194)</name>
    <name type="common">Arbuscular mycorrhizal fungus</name>
    <name type="synonym">Glomus intraradices</name>
    <dbReference type="NCBI Taxonomy" id="747089"/>
    <lineage>
        <taxon>Eukaryota</taxon>
        <taxon>Fungi</taxon>
        <taxon>Fungi incertae sedis</taxon>
        <taxon>Mucoromycota</taxon>
        <taxon>Glomeromycotina</taxon>
        <taxon>Glomeromycetes</taxon>
        <taxon>Glomerales</taxon>
        <taxon>Glomeraceae</taxon>
        <taxon>Rhizophagus</taxon>
    </lineage>
</organism>
<dbReference type="EMBL" id="KI280412">
    <property type="protein sequence ID" value="ESA17162.1"/>
    <property type="molecule type" value="Genomic_DNA"/>
</dbReference>
<dbReference type="HOGENOM" id="CLU_3088392_0_0_1"/>